<reference evidence="2 3" key="1">
    <citation type="submission" date="2013-11" db="EMBL/GenBank/DDBJ databases">
        <title>Single cell genomics of uncultured Tannerella BU063 (oral taxon 286).</title>
        <authorList>
            <person name="Beall C.J."/>
            <person name="Campbell A.G."/>
            <person name="Griffen A.L."/>
            <person name="Podar M."/>
            <person name="Leys E.J."/>
        </authorList>
    </citation>
    <scope>NUCLEOTIDE SEQUENCE [LARGE SCALE GENOMIC DNA]</scope>
    <source>
        <strain evidence="2">Cell 2</strain>
    </source>
</reference>
<proteinExistence type="predicted"/>
<evidence type="ECO:0000313" key="2">
    <source>
        <dbReference type="EMBL" id="ETK01251.1"/>
    </source>
</evidence>
<dbReference type="NCBIfam" id="TIGR01444">
    <property type="entry name" value="fkbM_fam"/>
    <property type="match status" value="1"/>
</dbReference>
<evidence type="ECO:0000259" key="1">
    <source>
        <dbReference type="Pfam" id="PF05050"/>
    </source>
</evidence>
<dbReference type="Proteomes" id="UP000018837">
    <property type="component" value="Unassembled WGS sequence"/>
</dbReference>
<dbReference type="InterPro" id="IPR052514">
    <property type="entry name" value="SAM-dependent_MTase"/>
</dbReference>
<accession>W2C483</accession>
<dbReference type="Gene3D" id="3.40.50.150">
    <property type="entry name" value="Vaccinia Virus protein VP39"/>
    <property type="match status" value="1"/>
</dbReference>
<dbReference type="Pfam" id="PF05050">
    <property type="entry name" value="Methyltransf_21"/>
    <property type="match status" value="1"/>
</dbReference>
<gene>
    <name evidence="2" type="ORF">N425_11040</name>
</gene>
<feature type="domain" description="Methyltransferase FkbM" evidence="1">
    <location>
        <begin position="58"/>
        <end position="203"/>
    </location>
</feature>
<protein>
    <recommendedName>
        <fullName evidence="1">Methyltransferase FkbM domain-containing protein</fullName>
    </recommendedName>
</protein>
<dbReference type="PANTHER" id="PTHR34203">
    <property type="entry name" value="METHYLTRANSFERASE, FKBM FAMILY PROTEIN"/>
    <property type="match status" value="1"/>
</dbReference>
<organism evidence="2 3">
    <name type="scientific">Tannerella sp. oral taxon BU063 isolate Cell 2</name>
    <dbReference type="NCBI Taxonomy" id="1411148"/>
    <lineage>
        <taxon>Bacteria</taxon>
        <taxon>Pseudomonadati</taxon>
        <taxon>Bacteroidota</taxon>
        <taxon>Bacteroidia</taxon>
        <taxon>Bacteroidales</taxon>
        <taxon>Tannerellaceae</taxon>
        <taxon>Tannerella</taxon>
    </lineage>
</organism>
<comment type="caution">
    <text evidence="2">The sequence shown here is derived from an EMBL/GenBank/DDBJ whole genome shotgun (WGS) entry which is preliminary data.</text>
</comment>
<sequence length="236" mass="26287">MSGLKYVFDDVYLIPIYFHNDYSQANVTLVDQFTAEGPYGLVSEQVDVKIEQGDVVFDVGAWIGDFSALAAAQGAIVYAFEPTPNTYEWLCRTASLSKGEFIPVQKALGDKCEEIELFLDNSGGGSNRLHSTHKSTNGRRAIESHALSLVKMSTIDQFVSENQIRKVDFIKADIEGAERYMLTGATDTLRRFAPKLAICTYHLKDDPQVLEGIIKEANPAYTVVHTRHKLFASVKR</sequence>
<dbReference type="AlphaFoldDB" id="W2C483"/>
<dbReference type="SUPFAM" id="SSF53335">
    <property type="entry name" value="S-adenosyl-L-methionine-dependent methyltransferases"/>
    <property type="match status" value="1"/>
</dbReference>
<dbReference type="EMBL" id="AYUF01000489">
    <property type="protein sequence ID" value="ETK01251.1"/>
    <property type="molecule type" value="Genomic_DNA"/>
</dbReference>
<dbReference type="PANTHER" id="PTHR34203:SF15">
    <property type="entry name" value="SLL1173 PROTEIN"/>
    <property type="match status" value="1"/>
</dbReference>
<dbReference type="InterPro" id="IPR029063">
    <property type="entry name" value="SAM-dependent_MTases_sf"/>
</dbReference>
<dbReference type="InterPro" id="IPR006342">
    <property type="entry name" value="FkbM_mtfrase"/>
</dbReference>
<evidence type="ECO:0000313" key="3">
    <source>
        <dbReference type="Proteomes" id="UP000018837"/>
    </source>
</evidence>
<dbReference type="PATRIC" id="fig|1411148.3.peg.1798"/>
<name>W2C483_9BACT</name>